<protein>
    <submittedName>
        <fullName evidence="2">Uncharacterized protein</fullName>
    </submittedName>
</protein>
<dbReference type="OrthoDB" id="10531507at2759"/>
<proteinExistence type="predicted"/>
<evidence type="ECO:0000313" key="2">
    <source>
        <dbReference type="EMBL" id="OBR84447.1"/>
    </source>
</evidence>
<name>A0A1A6A309_9TREE</name>
<feature type="region of interest" description="Disordered" evidence="1">
    <location>
        <begin position="32"/>
        <end position="58"/>
    </location>
</feature>
<dbReference type="EMBL" id="KI894032">
    <property type="protein sequence ID" value="OBR84447.1"/>
    <property type="molecule type" value="Genomic_DNA"/>
</dbReference>
<dbReference type="AlphaFoldDB" id="A0A1A6A309"/>
<organism evidence="2">
    <name type="scientific">Kwoniella dejecticola CBS 10117</name>
    <dbReference type="NCBI Taxonomy" id="1296121"/>
    <lineage>
        <taxon>Eukaryota</taxon>
        <taxon>Fungi</taxon>
        <taxon>Dikarya</taxon>
        <taxon>Basidiomycota</taxon>
        <taxon>Agaricomycotina</taxon>
        <taxon>Tremellomycetes</taxon>
        <taxon>Tremellales</taxon>
        <taxon>Cryptococcaceae</taxon>
        <taxon>Kwoniella</taxon>
    </lineage>
</organism>
<dbReference type="VEuPathDB" id="FungiDB:I303_05305"/>
<gene>
    <name evidence="2" type="ORF">I303_05305</name>
</gene>
<evidence type="ECO:0000256" key="1">
    <source>
        <dbReference type="SAM" id="MobiDB-lite"/>
    </source>
</evidence>
<reference evidence="2" key="1">
    <citation type="submission" date="2013-07" db="EMBL/GenBank/DDBJ databases">
        <title>The Genome Sequence of Cryptococcus dejecticola CBS10117.</title>
        <authorList>
            <consortium name="The Broad Institute Genome Sequencing Platform"/>
            <person name="Cuomo C."/>
            <person name="Litvintseva A."/>
            <person name="Chen Y."/>
            <person name="Heitman J."/>
            <person name="Sun S."/>
            <person name="Springer D."/>
            <person name="Dromer F."/>
            <person name="Young S.K."/>
            <person name="Zeng Q."/>
            <person name="Gargeya S."/>
            <person name="Fitzgerald M."/>
            <person name="Abouelleil A."/>
            <person name="Alvarado L."/>
            <person name="Berlin A.M."/>
            <person name="Chapman S.B."/>
            <person name="Dewar J."/>
            <person name="Goldberg J."/>
            <person name="Griggs A."/>
            <person name="Gujja S."/>
            <person name="Hansen M."/>
            <person name="Howarth C."/>
            <person name="Imamovic A."/>
            <person name="Larimer J."/>
            <person name="McCowan C."/>
            <person name="Murphy C."/>
            <person name="Pearson M."/>
            <person name="Priest M."/>
            <person name="Roberts A."/>
            <person name="Saif S."/>
            <person name="Shea T."/>
            <person name="Sykes S."/>
            <person name="Wortman J."/>
            <person name="Nusbaum C."/>
            <person name="Birren B."/>
        </authorList>
    </citation>
    <scope>NUCLEOTIDE SEQUENCE [LARGE SCALE GENOMIC DNA]</scope>
    <source>
        <strain evidence="2">CBS 10117</strain>
    </source>
</reference>
<accession>A0A1A6A309</accession>
<sequence>MCLTSTALVPTTPRFRFPCSQIRVLPATRLGADGDRMQPENLSGAKLGKNPPKHDLGDRHRRVVSTTEQREIFEATIPAHWDEPFAFAFERVHNKRHPGHHGDPFQYQYIVEIPGGGMVDIPPDFVSPTEAYLIMPYELPHCLRNSINLSLIGPRCSLAVDRAIAN</sequence>